<dbReference type="InterPro" id="IPR035979">
    <property type="entry name" value="RBD_domain_sf"/>
</dbReference>
<evidence type="ECO:0000313" key="2">
    <source>
        <dbReference type="EMBL" id="KAK1670913.1"/>
    </source>
</evidence>
<evidence type="ECO:0000256" key="1">
    <source>
        <dbReference type="SAM" id="MobiDB-lite"/>
    </source>
</evidence>
<dbReference type="SUPFAM" id="SSF54928">
    <property type="entry name" value="RNA-binding domain, RBD"/>
    <property type="match status" value="1"/>
</dbReference>
<comment type="caution">
    <text evidence="2">The sequence shown here is derived from an EMBL/GenBank/DDBJ whole genome shotgun (WGS) entry which is preliminary data.</text>
</comment>
<keyword evidence="3" id="KW-1185">Reference proteome</keyword>
<dbReference type="Gene3D" id="3.30.70.330">
    <property type="match status" value="1"/>
</dbReference>
<dbReference type="EMBL" id="JAUUTY010000003">
    <property type="protein sequence ID" value="KAK1670913.1"/>
    <property type="molecule type" value="Genomic_DNA"/>
</dbReference>
<sequence>MHEPSSLSQSPELLPDVLRDISGRLRDAVDLVSFHAMCKPWRDSHDPTRKQLGLPWLLAPDMMMTPLSIFLNMRCIFSRTSYWALPPLSIRHRNWVASADGTGLWYYGERPSPSLHDAITGAVTLVLPPFPQEKGRWEGSPGGIVYGDGVVLVYHISRLGQADATKTKFRAAILHPGDVAWMVVERTFRSPEFLDLYPVYHRGKILITAGDTVPTPDSSEVAIGNVQVVSRPWMSFEFDDRFCALYFVLESMYISYDYPEAFGGKASVPGLVHSISMTVHALQEEESAPEKMCWVRKDGGSLADRVLFLGWPNSFAADASRLSGDAVSAGCAYFVYRDHDFGPYQACVFRYNLLDDKVKFVERLPEDWNSDVCMWLFPQPSIAPTEELINSRKWWKKNKQHKAPTPRRNIYIERPEPQWYNTYFRVFVRNLPPEVDSIQLRKFFSHHGKVYNEGNEDNEVEDQEAPDEPADDDLGRAIADARRECETEKERPEGSISKGYGTEEVIEFCVDFILTLSRLVFLNRGMKGD</sequence>
<evidence type="ECO:0008006" key="4">
    <source>
        <dbReference type="Google" id="ProtNLM"/>
    </source>
</evidence>
<gene>
    <name evidence="2" type="ORF">QYE76_059072</name>
</gene>
<name>A0AAD8WSA0_LOLMU</name>
<protein>
    <recommendedName>
        <fullName evidence="4">RRM domain-containing protein</fullName>
    </recommendedName>
</protein>
<organism evidence="2 3">
    <name type="scientific">Lolium multiflorum</name>
    <name type="common">Italian ryegrass</name>
    <name type="synonym">Lolium perenne subsp. multiflorum</name>
    <dbReference type="NCBI Taxonomy" id="4521"/>
    <lineage>
        <taxon>Eukaryota</taxon>
        <taxon>Viridiplantae</taxon>
        <taxon>Streptophyta</taxon>
        <taxon>Embryophyta</taxon>
        <taxon>Tracheophyta</taxon>
        <taxon>Spermatophyta</taxon>
        <taxon>Magnoliopsida</taxon>
        <taxon>Liliopsida</taxon>
        <taxon>Poales</taxon>
        <taxon>Poaceae</taxon>
        <taxon>BOP clade</taxon>
        <taxon>Pooideae</taxon>
        <taxon>Poodae</taxon>
        <taxon>Poeae</taxon>
        <taxon>Poeae Chloroplast Group 2 (Poeae type)</taxon>
        <taxon>Loliodinae</taxon>
        <taxon>Loliinae</taxon>
        <taxon>Lolium</taxon>
    </lineage>
</organism>
<dbReference type="GO" id="GO:0003676">
    <property type="term" value="F:nucleic acid binding"/>
    <property type="evidence" value="ECO:0007669"/>
    <property type="project" value="InterPro"/>
</dbReference>
<proteinExistence type="predicted"/>
<dbReference type="CDD" id="cd00590">
    <property type="entry name" value="RRM_SF"/>
    <property type="match status" value="1"/>
</dbReference>
<feature type="region of interest" description="Disordered" evidence="1">
    <location>
        <begin position="453"/>
        <end position="474"/>
    </location>
</feature>
<dbReference type="Proteomes" id="UP001231189">
    <property type="component" value="Unassembled WGS sequence"/>
</dbReference>
<evidence type="ECO:0000313" key="3">
    <source>
        <dbReference type="Proteomes" id="UP001231189"/>
    </source>
</evidence>
<reference evidence="2" key="1">
    <citation type="submission" date="2023-07" db="EMBL/GenBank/DDBJ databases">
        <title>A chromosome-level genome assembly of Lolium multiflorum.</title>
        <authorList>
            <person name="Chen Y."/>
            <person name="Copetti D."/>
            <person name="Kolliker R."/>
            <person name="Studer B."/>
        </authorList>
    </citation>
    <scope>NUCLEOTIDE SEQUENCE</scope>
    <source>
        <strain evidence="2">02402/16</strain>
        <tissue evidence="2">Leaf</tissue>
    </source>
</reference>
<dbReference type="PANTHER" id="PTHR33110:SF99">
    <property type="entry name" value="DUF295 DOMAIN-CONTAINING PROTEIN"/>
    <property type="match status" value="1"/>
</dbReference>
<feature type="compositionally biased region" description="Acidic residues" evidence="1">
    <location>
        <begin position="454"/>
        <end position="472"/>
    </location>
</feature>
<accession>A0AAD8WSA0</accession>
<dbReference type="InterPro" id="IPR012677">
    <property type="entry name" value="Nucleotide-bd_a/b_plait_sf"/>
</dbReference>
<dbReference type="AlphaFoldDB" id="A0AAD8WSA0"/>
<dbReference type="PANTHER" id="PTHR33110">
    <property type="entry name" value="F-BOX/KELCH-REPEAT PROTEIN-RELATED"/>
    <property type="match status" value="1"/>
</dbReference>